<reference evidence="1 2" key="1">
    <citation type="submission" date="2018-06" db="EMBL/GenBank/DDBJ databases">
        <title>Draft Genome Sequence of a Novel Marine Bacterium Related to the Verrucomicrobia.</title>
        <authorList>
            <person name="Vosseberg J."/>
            <person name="Martijn J."/>
            <person name="Ettema T.J.G."/>
        </authorList>
    </citation>
    <scope>NUCLEOTIDE SEQUENCE [LARGE SCALE GENOMIC DNA]</scope>
    <source>
        <strain evidence="1">TARA_B100001123</strain>
    </source>
</reference>
<dbReference type="EMBL" id="CP029803">
    <property type="protein sequence ID" value="AWT59844.1"/>
    <property type="molecule type" value="Genomic_DNA"/>
</dbReference>
<dbReference type="Proteomes" id="UP000247465">
    <property type="component" value="Chromosome"/>
</dbReference>
<sequence length="507" mass="57576">MKLGGEGLLSWLDPKRDYFPYGRWITHDVGRWWDAMLRLESAIGFSIPAHIEGASLRNLHWLTDNPDSILFVPPGLDWHLMRFELHSLREGILAFNALVEFRNSQWAREKGHQYLMTIDRCLKEDFTWDVDKFEYTRHFTGSEYEHPIHVPANANMGQKLPTHGRCIEALVWFYKATGDDLAIELAERLARFHLQYAINPDGTIPDELTAEDSPQGDRQSYLYTLCGLLLFGTMTGQSEYVEAVVNAYKIGVPSIVNQSGWVAHDLGRLNFPDKIGNPMANTESTGAAARLALWIAEYTGKPDCYDDVERLVRARLFPGQTTEVDLLFEKPSNYPRKKGGWGENDFPHAGKGCNPSGTAEIIHTFCALYQRIYRHDKTGLVINLHFDYDDENIHINSVRNERATLTIKPRIHDNILIRIPGWVPQETIKFEVQGKPVTPTFVGPYAFLAKTHISIGADISLNYALPSKRTTEAMPAGDTYEFSWRGDEITGVMPNDKPLPFYPSMTS</sequence>
<organism evidence="1 2">
    <name type="scientific">Candidatus Moanibacter tarae</name>
    <dbReference type="NCBI Taxonomy" id="2200854"/>
    <lineage>
        <taxon>Bacteria</taxon>
        <taxon>Pseudomonadati</taxon>
        <taxon>Verrucomicrobiota</taxon>
        <taxon>Opitutia</taxon>
        <taxon>Puniceicoccales</taxon>
        <taxon>Puniceicoccales incertae sedis</taxon>
        <taxon>Candidatus Moanibacter</taxon>
    </lineage>
</organism>
<protein>
    <recommendedName>
        <fullName evidence="3">Non-reducing end beta-L-arabinofuranosidase</fullName>
    </recommendedName>
</protein>
<evidence type="ECO:0008006" key="3">
    <source>
        <dbReference type="Google" id="ProtNLM"/>
    </source>
</evidence>
<name>A0A2Z4AHS3_9BACT</name>
<gene>
    <name evidence="1" type="ORF">DF168_01039</name>
</gene>
<dbReference type="SUPFAM" id="SSF48208">
    <property type="entry name" value="Six-hairpin glycosidases"/>
    <property type="match status" value="1"/>
</dbReference>
<dbReference type="GO" id="GO:0005975">
    <property type="term" value="P:carbohydrate metabolic process"/>
    <property type="evidence" value="ECO:0007669"/>
    <property type="project" value="InterPro"/>
</dbReference>
<dbReference type="AlphaFoldDB" id="A0A2Z4AHS3"/>
<dbReference type="KEGG" id="mtar:DF168_01039"/>
<accession>A0A2Z4AHS3</accession>
<evidence type="ECO:0000313" key="2">
    <source>
        <dbReference type="Proteomes" id="UP000247465"/>
    </source>
</evidence>
<evidence type="ECO:0000313" key="1">
    <source>
        <dbReference type="EMBL" id="AWT59844.1"/>
    </source>
</evidence>
<proteinExistence type="predicted"/>
<dbReference type="InterPro" id="IPR008928">
    <property type="entry name" value="6-hairpin_glycosidase_sf"/>
</dbReference>